<organism evidence="2 3">
    <name type="scientific">Actinokineospora terrae</name>
    <dbReference type="NCBI Taxonomy" id="155974"/>
    <lineage>
        <taxon>Bacteria</taxon>
        <taxon>Bacillati</taxon>
        <taxon>Actinomycetota</taxon>
        <taxon>Actinomycetes</taxon>
        <taxon>Pseudonocardiales</taxon>
        <taxon>Pseudonocardiaceae</taxon>
        <taxon>Actinokineospora</taxon>
    </lineage>
</organism>
<dbReference type="RefSeq" id="WP_092775050.1">
    <property type="nucleotide sequence ID" value="NZ_FOGI01000002.1"/>
</dbReference>
<evidence type="ECO:0000256" key="1">
    <source>
        <dbReference type="SAM" id="SignalP"/>
    </source>
</evidence>
<protein>
    <submittedName>
        <fullName evidence="2">Peptidase inhibitor family I36</fullName>
    </submittedName>
</protein>
<feature type="signal peptide" evidence="1">
    <location>
        <begin position="1"/>
        <end position="27"/>
    </location>
</feature>
<dbReference type="AlphaFoldDB" id="A0A1H9MCI7"/>
<dbReference type="Proteomes" id="UP000199051">
    <property type="component" value="Unassembled WGS sequence"/>
</dbReference>
<evidence type="ECO:0000313" key="3">
    <source>
        <dbReference type="Proteomes" id="UP000199051"/>
    </source>
</evidence>
<keyword evidence="1" id="KW-0732">Signal</keyword>
<sequence>MRTSRRVVAAMAIAAVAALAVPQVAAAAPVAWECNTGNICFYTGPDGTGSRCMWDVADPDWATGGTVCSWALTTNVKSVWNRGTSSASGVAYYRNVDYVNRAGCTRQGQSGNLAGTYKLRSHKWISGSCG</sequence>
<dbReference type="Pfam" id="PF03995">
    <property type="entry name" value="Inhibitor_I36"/>
    <property type="match status" value="1"/>
</dbReference>
<name>A0A1H9MCI7_9PSEU</name>
<reference evidence="3" key="1">
    <citation type="submission" date="2016-10" db="EMBL/GenBank/DDBJ databases">
        <authorList>
            <person name="Varghese N."/>
            <person name="Submissions S."/>
        </authorList>
    </citation>
    <scope>NUCLEOTIDE SEQUENCE [LARGE SCALE GENOMIC DNA]</scope>
    <source>
        <strain evidence="3">DSM 44260</strain>
    </source>
</reference>
<proteinExistence type="predicted"/>
<dbReference type="EMBL" id="FOGI01000002">
    <property type="protein sequence ID" value="SER21394.1"/>
    <property type="molecule type" value="Genomic_DNA"/>
</dbReference>
<gene>
    <name evidence="2" type="ORF">SAMN04487818_10291</name>
</gene>
<feature type="chain" id="PRO_5011452060" evidence="1">
    <location>
        <begin position="28"/>
        <end position="130"/>
    </location>
</feature>
<dbReference type="STRING" id="155974.SAMN04487818_10291"/>
<evidence type="ECO:0000313" key="2">
    <source>
        <dbReference type="EMBL" id="SER21394.1"/>
    </source>
</evidence>
<accession>A0A1H9MCI7</accession>
<keyword evidence="3" id="KW-1185">Reference proteome</keyword>